<evidence type="ECO:0000313" key="2">
    <source>
        <dbReference type="EMBL" id="AHJ13013.1"/>
    </source>
</evidence>
<accession>A0AA86DYA6</accession>
<dbReference type="AlphaFoldDB" id="A0AA86DYA6"/>
<organism evidence="2 3">
    <name type="scientific">Sulfurospirillum multivorans (strain DM 12446 / JCM 15788 / NBRC 109480)</name>
    <dbReference type="NCBI Taxonomy" id="1150621"/>
    <lineage>
        <taxon>Bacteria</taxon>
        <taxon>Pseudomonadati</taxon>
        <taxon>Campylobacterota</taxon>
        <taxon>Epsilonproteobacteria</taxon>
        <taxon>Campylobacterales</taxon>
        <taxon>Sulfurospirillaceae</taxon>
        <taxon>Sulfurospirillum</taxon>
    </lineage>
</organism>
<dbReference type="EMBL" id="CP007201">
    <property type="protein sequence ID" value="AHJ13013.1"/>
    <property type="molecule type" value="Genomic_DNA"/>
</dbReference>
<dbReference type="RefSeq" id="WP_025344884.1">
    <property type="nucleotide sequence ID" value="NZ_CP007201.1"/>
</dbReference>
<gene>
    <name evidence="2" type="ORF">SMUL_1758</name>
</gene>
<evidence type="ECO:0000256" key="1">
    <source>
        <dbReference type="SAM" id="SignalP"/>
    </source>
</evidence>
<name>A0AA86DYA6_SULMK</name>
<dbReference type="KEGG" id="smul:SMUL_1758"/>
<evidence type="ECO:0000313" key="3">
    <source>
        <dbReference type="Proteomes" id="UP000019322"/>
    </source>
</evidence>
<feature type="signal peptide" evidence="1">
    <location>
        <begin position="1"/>
        <end position="28"/>
    </location>
</feature>
<proteinExistence type="predicted"/>
<keyword evidence="1" id="KW-0732">Signal</keyword>
<protein>
    <submittedName>
        <fullName evidence="2">Uncharacterized protein</fullName>
    </submittedName>
</protein>
<reference evidence="2 3" key="1">
    <citation type="journal article" date="2014" name="Environ. Microbiol.">
        <title>Insights into organohalide respiration and the versatile catabolism of Sulfurospirillum multivorans gained from comparative genomics and physiological studies.</title>
        <authorList>
            <person name="Goris T."/>
            <person name="Schubert T."/>
            <person name="Gadkari J."/>
            <person name="Wubet T."/>
            <person name="Tarkka M."/>
            <person name="Buscot F."/>
            <person name="Adrian L."/>
            <person name="Diekert G."/>
        </authorList>
    </citation>
    <scope>NUCLEOTIDE SEQUENCE [LARGE SCALE GENOMIC DNA]</scope>
    <source>
        <strain evidence="3">DM 12446 / JCM 15788 / NBRC 109480</strain>
    </source>
</reference>
<sequence>MPSQLKNNQKKVISASLMAIFCFNMLIADEASIISRDSWTFNEVNATASGVPSNLKFFKYYDMLPDQIVLPIVSNRDLAEHEGKNIFIGYGVADPKGEDCRVFEASITGLANDIKVCLPWWRIEREYEKQVLPVSDVLGLLCSLPTPKPPITVNVCKQWSSDLTISTGGGKVTCTSYYDKLAGGGCWSNPSSAECFVNNCSQYTQEHCAQEGANMGDVTELIGARIESTNTYQSIATKVNLVTYQYKCPAGIFIPNTNCVEEESVLMYPYECKADDPNTTTNEEEYTYCDESKAQYDANGKVIGFLGTCSDGKAILCEVNKFAATERQCTQDITQNYTNLNYTQEVNYRNFEEYEVAVLSGEPDIYSEKENCLRINTIEDARDQLIYATIQGNGGIDDDIYVLKHNQDGTHYKIYCNMQHSWNNGSKKSYNNNILQCIGNNGNYSFKENISIEPTTIVSIQQNTEAEDSSPSHFYARMHYGATEVKIDGTVAAPSTFHGPIGFNGYPGGAGNTGYPHWNGKGLLNLWDNSTATLSIMFPYAGAYQLFFYDKNGNEVVTHTVDTSDFLEMDGSFIQLTNLGSKMKYRSDFKSDSDDACLKDDFLEIGGGVWGGRDSKTGTKTCQNAPTSNDYIKEHAIYSILVVDLLTGNTTPIEMVYPLAYINRVFVSKLKIYEKRKYRCYKPFAEVKVAQ</sequence>
<feature type="chain" id="PRO_5041638228" evidence="1">
    <location>
        <begin position="29"/>
        <end position="691"/>
    </location>
</feature>
<dbReference type="Proteomes" id="UP000019322">
    <property type="component" value="Chromosome"/>
</dbReference>